<organism evidence="2 3">
    <name type="scientific">Promicromonospora iranensis</name>
    <dbReference type="NCBI Taxonomy" id="1105144"/>
    <lineage>
        <taxon>Bacteria</taxon>
        <taxon>Bacillati</taxon>
        <taxon>Actinomycetota</taxon>
        <taxon>Actinomycetes</taxon>
        <taxon>Micrococcales</taxon>
        <taxon>Promicromonosporaceae</taxon>
        <taxon>Promicromonospora</taxon>
    </lineage>
</organism>
<protein>
    <recommendedName>
        <fullName evidence="4">Aromatic acid exporter family member 1</fullName>
    </recommendedName>
</protein>
<dbReference type="EMBL" id="JAVDYE010000001">
    <property type="protein sequence ID" value="MDR7384711.1"/>
    <property type="molecule type" value="Genomic_DNA"/>
</dbReference>
<dbReference type="RefSeq" id="WP_274993528.1">
    <property type="nucleotide sequence ID" value="NZ_JAJQQP010000005.1"/>
</dbReference>
<sequence length="377" mass="40247">MAVPRIPVRIARPAGLLSAAHRAWLRHPRWSLAVKGALAASLAWFVALIAPAPFSEYPYYAPLGAVLATTSTVVRSVRDSLQSVAAVLVGAVIARTVGLLPLPGLLELAVVVGIAILCVGWRIFGDMGSWTVMSAIFVLIIGSTDGLDYIGSYTGLIVVGASIGIGINLLLPPLPLTPSELALGRLRHGVAEQAEVLANWLEDEGPLDPDEWEQRRQQLFPIVESARAAVAQAREASRANVRVRYKRNGYWMASLMRRAGALSTAAEVVDEVVRLLVEWERHGRDDVALGKDLRPEFAGTLRAFACAVRAAETEDVGDDTAADAVGKEAADAVARLDRALEQLRAAVRAAQHSSQYDYFVAGALAVALGRGADALRA</sequence>
<keyword evidence="1" id="KW-0812">Transmembrane</keyword>
<feature type="transmembrane region" description="Helical" evidence="1">
    <location>
        <begin position="59"/>
        <end position="77"/>
    </location>
</feature>
<keyword evidence="3" id="KW-1185">Reference proteome</keyword>
<evidence type="ECO:0000256" key="1">
    <source>
        <dbReference type="SAM" id="Phobius"/>
    </source>
</evidence>
<evidence type="ECO:0008006" key="4">
    <source>
        <dbReference type="Google" id="ProtNLM"/>
    </source>
</evidence>
<feature type="transmembrane region" description="Helical" evidence="1">
    <location>
        <begin position="32"/>
        <end position="53"/>
    </location>
</feature>
<name>A0ABU2CTN3_9MICO</name>
<gene>
    <name evidence="2" type="ORF">J2S48_004226</name>
</gene>
<accession>A0ABU2CTN3</accession>
<keyword evidence="1" id="KW-1133">Transmembrane helix</keyword>
<evidence type="ECO:0000313" key="3">
    <source>
        <dbReference type="Proteomes" id="UP001183585"/>
    </source>
</evidence>
<feature type="transmembrane region" description="Helical" evidence="1">
    <location>
        <begin position="153"/>
        <end position="171"/>
    </location>
</feature>
<evidence type="ECO:0000313" key="2">
    <source>
        <dbReference type="EMBL" id="MDR7384711.1"/>
    </source>
</evidence>
<keyword evidence="1" id="KW-0472">Membrane</keyword>
<reference evidence="2 3" key="1">
    <citation type="submission" date="2023-07" db="EMBL/GenBank/DDBJ databases">
        <title>Sequencing the genomes of 1000 actinobacteria strains.</title>
        <authorList>
            <person name="Klenk H.-P."/>
        </authorList>
    </citation>
    <scope>NUCLEOTIDE SEQUENCE [LARGE SCALE GENOMIC DNA]</scope>
    <source>
        <strain evidence="2 3">DSM 45554</strain>
    </source>
</reference>
<comment type="caution">
    <text evidence="2">The sequence shown here is derived from an EMBL/GenBank/DDBJ whole genome shotgun (WGS) entry which is preliminary data.</text>
</comment>
<dbReference type="Proteomes" id="UP001183585">
    <property type="component" value="Unassembled WGS sequence"/>
</dbReference>
<feature type="transmembrane region" description="Helical" evidence="1">
    <location>
        <begin position="108"/>
        <end position="141"/>
    </location>
</feature>
<proteinExistence type="predicted"/>